<dbReference type="Gene3D" id="3.10.150.10">
    <property type="entry name" value="DNA Polymerase III, subunit A, domain 2"/>
    <property type="match status" value="1"/>
</dbReference>
<comment type="caution">
    <text evidence="1">The sequence shown here is derived from an EMBL/GenBank/DDBJ whole genome shotgun (WGS) entry which is preliminary data.</text>
</comment>
<dbReference type="Proteomes" id="UP001501079">
    <property type="component" value="Unassembled WGS sequence"/>
</dbReference>
<protein>
    <recommendedName>
        <fullName evidence="3">DNA polymerase III beta sliding clamp central domain-containing protein</fullName>
    </recommendedName>
</protein>
<keyword evidence="2" id="KW-1185">Reference proteome</keyword>
<name>A0ABP8A320_9MICO</name>
<reference evidence="2" key="1">
    <citation type="journal article" date="2019" name="Int. J. Syst. Evol. Microbiol.">
        <title>The Global Catalogue of Microorganisms (GCM) 10K type strain sequencing project: providing services to taxonomists for standard genome sequencing and annotation.</title>
        <authorList>
            <consortium name="The Broad Institute Genomics Platform"/>
            <consortium name="The Broad Institute Genome Sequencing Center for Infectious Disease"/>
            <person name="Wu L."/>
            <person name="Ma J."/>
        </authorList>
    </citation>
    <scope>NUCLEOTIDE SEQUENCE [LARGE SCALE GENOMIC DNA]</scope>
    <source>
        <strain evidence="2">JCM 17591</strain>
    </source>
</reference>
<dbReference type="EMBL" id="BAABBW010000004">
    <property type="protein sequence ID" value="GAA4176411.1"/>
    <property type="molecule type" value="Genomic_DNA"/>
</dbReference>
<organism evidence="1 2">
    <name type="scientific">Gryllotalpicola koreensis</name>
    <dbReference type="NCBI Taxonomy" id="993086"/>
    <lineage>
        <taxon>Bacteria</taxon>
        <taxon>Bacillati</taxon>
        <taxon>Actinomycetota</taxon>
        <taxon>Actinomycetes</taxon>
        <taxon>Micrococcales</taxon>
        <taxon>Microbacteriaceae</taxon>
        <taxon>Gryllotalpicola</taxon>
    </lineage>
</organism>
<evidence type="ECO:0000313" key="1">
    <source>
        <dbReference type="EMBL" id="GAA4176411.1"/>
    </source>
</evidence>
<accession>A0ABP8A320</accession>
<dbReference type="RefSeq" id="WP_344754618.1">
    <property type="nucleotide sequence ID" value="NZ_BAABBW010000004.1"/>
</dbReference>
<evidence type="ECO:0008006" key="3">
    <source>
        <dbReference type="Google" id="ProtNLM"/>
    </source>
</evidence>
<sequence>MTKQTFTMSAHALRYLAEASLAAIDKTEWATPILLAAHFEVEKGRVRALATDRYRVHEAFAETKKAAKPHELLIHHSELSWVVTTMRQNRKAFGGHDPVATVVTEFADEKAATVTITISGGDLALSRTAKTVAGNFPPVWKLLDQARAAEISSEPKLLKLAFLNKARALSLDGAETPRLTFTKGTNPNKPGVVILDFENAGKVYATALIQPNLDVFPRKPEVSE</sequence>
<gene>
    <name evidence="1" type="ORF">GCM10022287_23600</name>
</gene>
<evidence type="ECO:0000313" key="2">
    <source>
        <dbReference type="Proteomes" id="UP001501079"/>
    </source>
</evidence>
<proteinExistence type="predicted"/>